<name>A0ABD0PBI5_CIRMR</name>
<protein>
    <submittedName>
        <fullName evidence="2">Uncharacterized protein</fullName>
    </submittedName>
</protein>
<organism evidence="2 3">
    <name type="scientific">Cirrhinus mrigala</name>
    <name type="common">Mrigala</name>
    <dbReference type="NCBI Taxonomy" id="683832"/>
    <lineage>
        <taxon>Eukaryota</taxon>
        <taxon>Metazoa</taxon>
        <taxon>Chordata</taxon>
        <taxon>Craniata</taxon>
        <taxon>Vertebrata</taxon>
        <taxon>Euteleostomi</taxon>
        <taxon>Actinopterygii</taxon>
        <taxon>Neopterygii</taxon>
        <taxon>Teleostei</taxon>
        <taxon>Ostariophysi</taxon>
        <taxon>Cypriniformes</taxon>
        <taxon>Cyprinidae</taxon>
        <taxon>Labeoninae</taxon>
        <taxon>Labeonini</taxon>
        <taxon>Cirrhinus</taxon>
    </lineage>
</organism>
<dbReference type="PANTHER" id="PTHR12296:SF18">
    <property type="entry name" value="DENN DOMAIN-CONTAINING PROTEIN 4B"/>
    <property type="match status" value="1"/>
</dbReference>
<sequence length="122" mass="13322">AEDELENAMRPPAGPDDALQHLCNGARETDSSSETSSQSESSVPSVGGAPQVTVAYLSPLVLRKEMESLLENEGEAVLSQVQLLDSHSILFWNLVWYFTRLGLPSNLLQLLRTSPLTARLTQ</sequence>
<evidence type="ECO:0000256" key="1">
    <source>
        <dbReference type="SAM" id="MobiDB-lite"/>
    </source>
</evidence>
<dbReference type="EMBL" id="JAMKFB020000016">
    <property type="protein sequence ID" value="KAL0171070.1"/>
    <property type="molecule type" value="Genomic_DNA"/>
</dbReference>
<accession>A0ABD0PBI5</accession>
<dbReference type="Proteomes" id="UP001529510">
    <property type="component" value="Unassembled WGS sequence"/>
</dbReference>
<dbReference type="AlphaFoldDB" id="A0ABD0PBI5"/>
<reference evidence="2 3" key="1">
    <citation type="submission" date="2024-05" db="EMBL/GenBank/DDBJ databases">
        <title>Genome sequencing and assembly of Indian major carp, Cirrhinus mrigala (Hamilton, 1822).</title>
        <authorList>
            <person name="Mohindra V."/>
            <person name="Chowdhury L.M."/>
            <person name="Lal K."/>
            <person name="Jena J.K."/>
        </authorList>
    </citation>
    <scope>NUCLEOTIDE SEQUENCE [LARGE SCALE GENOMIC DNA]</scope>
    <source>
        <strain evidence="2">CM1030</strain>
        <tissue evidence="2">Blood</tissue>
    </source>
</reference>
<feature type="non-terminal residue" evidence="2">
    <location>
        <position position="1"/>
    </location>
</feature>
<gene>
    <name evidence="2" type="ORF">M9458_031381</name>
</gene>
<keyword evidence="3" id="KW-1185">Reference proteome</keyword>
<dbReference type="PANTHER" id="PTHR12296">
    <property type="entry name" value="DENN DOMAIN-CONTAINING PROTEIN 4"/>
    <property type="match status" value="1"/>
</dbReference>
<dbReference type="InterPro" id="IPR051696">
    <property type="entry name" value="DENN_Domain_GEFs"/>
</dbReference>
<feature type="region of interest" description="Disordered" evidence="1">
    <location>
        <begin position="1"/>
        <end position="48"/>
    </location>
</feature>
<dbReference type="GO" id="GO:0005085">
    <property type="term" value="F:guanyl-nucleotide exchange factor activity"/>
    <property type="evidence" value="ECO:0007669"/>
    <property type="project" value="UniProtKB-ARBA"/>
</dbReference>
<feature type="compositionally biased region" description="Low complexity" evidence="1">
    <location>
        <begin position="32"/>
        <end position="46"/>
    </location>
</feature>
<proteinExistence type="predicted"/>
<evidence type="ECO:0000313" key="3">
    <source>
        <dbReference type="Proteomes" id="UP001529510"/>
    </source>
</evidence>
<feature type="non-terminal residue" evidence="2">
    <location>
        <position position="122"/>
    </location>
</feature>
<comment type="caution">
    <text evidence="2">The sequence shown here is derived from an EMBL/GenBank/DDBJ whole genome shotgun (WGS) entry which is preliminary data.</text>
</comment>
<evidence type="ECO:0000313" key="2">
    <source>
        <dbReference type="EMBL" id="KAL0171070.1"/>
    </source>
</evidence>